<dbReference type="EMBL" id="CAJOBS010004431">
    <property type="protein sequence ID" value="CAF4881294.1"/>
    <property type="molecule type" value="Genomic_DNA"/>
</dbReference>
<accession>A0A817U8K0</accession>
<comment type="caution">
    <text evidence="1">The sequence shown here is derived from an EMBL/GenBank/DDBJ whole genome shotgun (WGS) entry which is preliminary data.</text>
</comment>
<dbReference type="AlphaFoldDB" id="A0A817U8K0"/>
<evidence type="ECO:0000313" key="2">
    <source>
        <dbReference type="EMBL" id="CAF4881294.1"/>
    </source>
</evidence>
<dbReference type="Proteomes" id="UP000663838">
    <property type="component" value="Unassembled WGS sequence"/>
</dbReference>
<gene>
    <name evidence="1" type="ORF">KIK155_LOCUS1454</name>
    <name evidence="2" type="ORF">TOA249_LOCUS29278</name>
</gene>
<reference evidence="1" key="1">
    <citation type="submission" date="2021-02" db="EMBL/GenBank/DDBJ databases">
        <authorList>
            <person name="Nowell W R."/>
        </authorList>
    </citation>
    <scope>NUCLEOTIDE SEQUENCE</scope>
</reference>
<name>A0A817U8K0_9BILA</name>
<evidence type="ECO:0000313" key="1">
    <source>
        <dbReference type="EMBL" id="CAF3329634.1"/>
    </source>
</evidence>
<organism evidence="1 3">
    <name type="scientific">Rotaria socialis</name>
    <dbReference type="NCBI Taxonomy" id="392032"/>
    <lineage>
        <taxon>Eukaryota</taxon>
        <taxon>Metazoa</taxon>
        <taxon>Spiralia</taxon>
        <taxon>Gnathifera</taxon>
        <taxon>Rotifera</taxon>
        <taxon>Eurotatoria</taxon>
        <taxon>Bdelloidea</taxon>
        <taxon>Philodinida</taxon>
        <taxon>Philodinidae</taxon>
        <taxon>Rotaria</taxon>
    </lineage>
</organism>
<dbReference type="EMBL" id="CAJNYV010000036">
    <property type="protein sequence ID" value="CAF3329634.1"/>
    <property type="molecule type" value="Genomic_DNA"/>
</dbReference>
<evidence type="ECO:0000313" key="3">
    <source>
        <dbReference type="Proteomes" id="UP000663865"/>
    </source>
</evidence>
<dbReference type="Proteomes" id="UP000663865">
    <property type="component" value="Unassembled WGS sequence"/>
</dbReference>
<proteinExistence type="predicted"/>
<sequence>MERNSLAALYTHYHVDTQIYPPPDLQINEIIQELLLYPSNFYLQSSRFPNKSLADRQRENFRQRFQIWEKDKKRRRSNRNETKTNHKRLETNQFYQRNMIKVRRIPCHEVLNSQTIMKNSSEYEQINLTNKWNKKIQSANLVENQLQGCKNYPHEFDTSLSHVKLQAPPIQSPINKLLVSSSTTTSNKDTSTILVSNIFFSQQALEKKMSNSMSVRKARDIYVDDSSACSLAFTQLLIDDHNQPKPDAAIPHTTTTMPGTQMDFEALPVMTPHVSSSRSVASIVPHFPSTIVPHVRRHVRSSTSTRSNVCQTEFPTLTNENIQDLVDQLNSCIDTLSLLIEQEKYIIAQRKSYENEKISRTKKKSGQLSSSSISIKKTCSTFSKQSIIDENDFISEDITVRRCNSFNNQEHTSMCY</sequence>
<protein>
    <submittedName>
        <fullName evidence="1">Uncharacterized protein</fullName>
    </submittedName>
</protein>